<proteinExistence type="predicted"/>
<organism evidence="2">
    <name type="scientific">marine sediment metagenome</name>
    <dbReference type="NCBI Taxonomy" id="412755"/>
    <lineage>
        <taxon>unclassified sequences</taxon>
        <taxon>metagenomes</taxon>
        <taxon>ecological metagenomes</taxon>
    </lineage>
</organism>
<gene>
    <name evidence="2" type="ORF">LCGC14_0902400</name>
</gene>
<evidence type="ECO:0000313" key="2">
    <source>
        <dbReference type="EMBL" id="KKN23681.1"/>
    </source>
</evidence>
<comment type="caution">
    <text evidence="2">The sequence shown here is derived from an EMBL/GenBank/DDBJ whole genome shotgun (WGS) entry which is preliminary data.</text>
</comment>
<feature type="region of interest" description="Disordered" evidence="1">
    <location>
        <begin position="79"/>
        <end position="100"/>
    </location>
</feature>
<dbReference type="EMBL" id="LAZR01002948">
    <property type="protein sequence ID" value="KKN23681.1"/>
    <property type="molecule type" value="Genomic_DNA"/>
</dbReference>
<feature type="compositionally biased region" description="Basic and acidic residues" evidence="1">
    <location>
        <begin position="88"/>
        <end position="100"/>
    </location>
</feature>
<name>A0A0F9RF23_9ZZZZ</name>
<accession>A0A0F9RF23</accession>
<protein>
    <submittedName>
        <fullName evidence="2">Uncharacterized protein</fullName>
    </submittedName>
</protein>
<reference evidence="2" key="1">
    <citation type="journal article" date="2015" name="Nature">
        <title>Complex archaea that bridge the gap between prokaryotes and eukaryotes.</title>
        <authorList>
            <person name="Spang A."/>
            <person name="Saw J.H."/>
            <person name="Jorgensen S.L."/>
            <person name="Zaremba-Niedzwiedzka K."/>
            <person name="Martijn J."/>
            <person name="Lind A.E."/>
            <person name="van Eijk R."/>
            <person name="Schleper C."/>
            <person name="Guy L."/>
            <person name="Ettema T.J."/>
        </authorList>
    </citation>
    <scope>NUCLEOTIDE SEQUENCE</scope>
</reference>
<dbReference type="AlphaFoldDB" id="A0A0F9RF23"/>
<sequence length="100" mass="11160">MKKTKQTEVTNRNGAKIVIPAKLLLEWLQFGDGVLHSIKLNDDYLPALDIALVIEHPDLPSVPPNEMLRTVTPQYTSHYGEGNLIGIERTDPPKGKSEEN</sequence>
<evidence type="ECO:0000256" key="1">
    <source>
        <dbReference type="SAM" id="MobiDB-lite"/>
    </source>
</evidence>